<dbReference type="EMBL" id="CP001738">
    <property type="protein sequence ID" value="ACY98094.1"/>
    <property type="molecule type" value="Genomic_DNA"/>
</dbReference>
<feature type="transmembrane region" description="Helical" evidence="1">
    <location>
        <begin position="93"/>
        <end position="123"/>
    </location>
</feature>
<dbReference type="HOGENOM" id="CLU_902935_0_0_11"/>
<sequence>MVSLIFMSTGLWATAAVFQGFQLSGSGLQQVTALLIISVVVVPAVWLASQLVLPVLDIVMEVALEYEPPYRPGDKAAKRGLAGIWKEIPLGAIAWMGFLAVSAFIVLGAVSLVVGSTAVYLAVRLCGAFDLPVQLAGLWSALGTYWLASVLGSAFEGVLKILLGGAAALLGMLKAAEVALVVGGLLLAERLFAGVRLESGPHVPQWMALTVVAVLFSALAFQIDLPGLRTLSLVVCGALGLWLLSWLSTWMEFTLHISGFWTFVGTACLLMLLTGPIRLIKRSTRQPEPRLPMDDDPFWHLSFTHFYP</sequence>
<name>D1A4S5_THECD</name>
<dbReference type="OrthoDB" id="9956329at2"/>
<accession>D1A4S5</accession>
<keyword evidence="1" id="KW-1133">Transmembrane helix</keyword>
<feature type="transmembrane region" description="Helical" evidence="1">
    <location>
        <begin position="260"/>
        <end position="280"/>
    </location>
</feature>
<protein>
    <submittedName>
        <fullName evidence="2">Uncharacterized protein</fullName>
    </submittedName>
</protein>
<dbReference type="AlphaFoldDB" id="D1A4S5"/>
<evidence type="ECO:0000313" key="2">
    <source>
        <dbReference type="EMBL" id="ACY98094.1"/>
    </source>
</evidence>
<feature type="transmembrane region" description="Helical" evidence="1">
    <location>
        <begin position="230"/>
        <end position="248"/>
    </location>
</feature>
<dbReference type="eggNOG" id="ENOG5031W9M">
    <property type="taxonomic scope" value="Bacteria"/>
</dbReference>
<feature type="transmembrane region" description="Helical" evidence="1">
    <location>
        <begin position="30"/>
        <end position="53"/>
    </location>
</feature>
<dbReference type="KEGG" id="tcu:Tcur_2533"/>
<dbReference type="RefSeq" id="WP_012852878.1">
    <property type="nucleotide sequence ID" value="NC_013510.1"/>
</dbReference>
<feature type="transmembrane region" description="Helical" evidence="1">
    <location>
        <begin position="206"/>
        <end position="223"/>
    </location>
</feature>
<dbReference type="Proteomes" id="UP000001918">
    <property type="component" value="Chromosome"/>
</dbReference>
<evidence type="ECO:0000256" key="1">
    <source>
        <dbReference type="SAM" id="Phobius"/>
    </source>
</evidence>
<keyword evidence="1" id="KW-0812">Transmembrane</keyword>
<evidence type="ECO:0000313" key="3">
    <source>
        <dbReference type="Proteomes" id="UP000001918"/>
    </source>
</evidence>
<gene>
    <name evidence="2" type="ordered locus">Tcur_2533</name>
</gene>
<reference evidence="2 3" key="1">
    <citation type="journal article" date="2011" name="Stand. Genomic Sci.">
        <title>Complete genome sequence of Thermomonospora curvata type strain (B9).</title>
        <authorList>
            <person name="Chertkov O."/>
            <person name="Sikorski J."/>
            <person name="Nolan M."/>
            <person name="Lapidus A."/>
            <person name="Lucas S."/>
            <person name="Del Rio T.G."/>
            <person name="Tice H."/>
            <person name="Cheng J.F."/>
            <person name="Goodwin L."/>
            <person name="Pitluck S."/>
            <person name="Liolios K."/>
            <person name="Ivanova N."/>
            <person name="Mavromatis K."/>
            <person name="Mikhailova N."/>
            <person name="Ovchinnikova G."/>
            <person name="Pati A."/>
            <person name="Chen A."/>
            <person name="Palaniappan K."/>
            <person name="Djao O.D."/>
            <person name="Land M."/>
            <person name="Hauser L."/>
            <person name="Chang Y.J."/>
            <person name="Jeffries C.D."/>
            <person name="Brettin T."/>
            <person name="Han C."/>
            <person name="Detter J.C."/>
            <person name="Rohde M."/>
            <person name="Goker M."/>
            <person name="Woyke T."/>
            <person name="Bristow J."/>
            <person name="Eisen J.A."/>
            <person name="Markowitz V."/>
            <person name="Hugenholtz P."/>
            <person name="Klenk H.P."/>
            <person name="Kyrpides N.C."/>
        </authorList>
    </citation>
    <scope>NUCLEOTIDE SEQUENCE [LARGE SCALE GENOMIC DNA]</scope>
    <source>
        <strain evidence="3">ATCC 19995 / DSM 43183 / JCM 3096 / KCTC 9072 / NBRC 15933 / NCIMB 10081 / Henssen B9</strain>
    </source>
</reference>
<feature type="transmembrane region" description="Helical" evidence="1">
    <location>
        <begin position="135"/>
        <end position="155"/>
    </location>
</feature>
<organism evidence="2 3">
    <name type="scientific">Thermomonospora curvata (strain ATCC 19995 / DSM 43183 / JCM 3096 / KCTC 9072 / NBRC 15933 / NCIMB 10081 / Henssen B9)</name>
    <dbReference type="NCBI Taxonomy" id="471852"/>
    <lineage>
        <taxon>Bacteria</taxon>
        <taxon>Bacillati</taxon>
        <taxon>Actinomycetota</taxon>
        <taxon>Actinomycetes</taxon>
        <taxon>Streptosporangiales</taxon>
        <taxon>Thermomonosporaceae</taxon>
        <taxon>Thermomonospora</taxon>
    </lineage>
</organism>
<proteinExistence type="predicted"/>
<feature type="transmembrane region" description="Helical" evidence="1">
    <location>
        <begin position="162"/>
        <end position="186"/>
    </location>
</feature>
<keyword evidence="3" id="KW-1185">Reference proteome</keyword>
<keyword evidence="1" id="KW-0472">Membrane</keyword>